<evidence type="ECO:0000259" key="11">
    <source>
        <dbReference type="Pfam" id="PF21760"/>
    </source>
</evidence>
<dbReference type="Pfam" id="PF02355">
    <property type="entry name" value="SecD_SecF_C"/>
    <property type="match status" value="1"/>
</dbReference>
<proteinExistence type="inferred from homology"/>
<comment type="function">
    <text evidence="9">Part of the Sec protein translocase complex. Interacts with the SecYEG preprotein conducting channel. SecDF uses the proton motive force (PMF) to complete protein translocation after the ATP-dependent function of SecA.</text>
</comment>
<evidence type="ECO:0000256" key="5">
    <source>
        <dbReference type="ARBA" id="ARBA00022927"/>
    </source>
</evidence>
<keyword evidence="4 9" id="KW-0812">Transmembrane</keyword>
<dbReference type="NCBIfam" id="TIGR01129">
    <property type="entry name" value="secD"/>
    <property type="match status" value="1"/>
</dbReference>
<keyword evidence="7 9" id="KW-0811">Translocation</keyword>
<evidence type="ECO:0000256" key="3">
    <source>
        <dbReference type="ARBA" id="ARBA00022475"/>
    </source>
</evidence>
<evidence type="ECO:0000259" key="12">
    <source>
        <dbReference type="Pfam" id="PF22599"/>
    </source>
</evidence>
<comment type="similarity">
    <text evidence="9">Belongs to the SecD/SecF family. SecD subfamily.</text>
</comment>
<dbReference type="Pfam" id="PF22599">
    <property type="entry name" value="SecDF_P1_head"/>
    <property type="match status" value="1"/>
</dbReference>
<protein>
    <recommendedName>
        <fullName evidence="9">Protein translocase subunit SecD</fullName>
    </recommendedName>
</protein>
<dbReference type="SUPFAM" id="SSF82866">
    <property type="entry name" value="Multidrug efflux transporter AcrB transmembrane domain"/>
    <property type="match status" value="1"/>
</dbReference>
<dbReference type="Pfam" id="PF21760">
    <property type="entry name" value="SecD_1st"/>
    <property type="match status" value="1"/>
</dbReference>
<feature type="domain" description="Protein export membrane protein SecD/SecF C-terminal" evidence="10">
    <location>
        <begin position="354"/>
        <end position="525"/>
    </location>
</feature>
<dbReference type="RefSeq" id="WP_252822161.1">
    <property type="nucleotide sequence ID" value="NZ_JAMXQS010000010.1"/>
</dbReference>
<evidence type="ECO:0000256" key="9">
    <source>
        <dbReference type="HAMAP-Rule" id="MF_01463"/>
    </source>
</evidence>
<organism evidence="13 14">
    <name type="scientific">Mesorhizobium liriopis</name>
    <dbReference type="NCBI Taxonomy" id="2953882"/>
    <lineage>
        <taxon>Bacteria</taxon>
        <taxon>Pseudomonadati</taxon>
        <taxon>Pseudomonadota</taxon>
        <taxon>Alphaproteobacteria</taxon>
        <taxon>Hyphomicrobiales</taxon>
        <taxon>Phyllobacteriaceae</taxon>
        <taxon>Mesorhizobium</taxon>
    </lineage>
</organism>
<keyword evidence="3 9" id="KW-1003">Cell membrane</keyword>
<dbReference type="InterPro" id="IPR022813">
    <property type="entry name" value="SecD/SecF_arch_bac"/>
</dbReference>
<dbReference type="HAMAP" id="MF_01463_B">
    <property type="entry name" value="SecD_B"/>
    <property type="match status" value="1"/>
</dbReference>
<evidence type="ECO:0000256" key="6">
    <source>
        <dbReference type="ARBA" id="ARBA00022989"/>
    </source>
</evidence>
<evidence type="ECO:0000256" key="7">
    <source>
        <dbReference type="ARBA" id="ARBA00023010"/>
    </source>
</evidence>
<keyword evidence="2 9" id="KW-0813">Transport</keyword>
<comment type="caution">
    <text evidence="9">Lacks conserved residue(s) required for the propagation of feature annotation.</text>
</comment>
<feature type="domain" description="Protein translocase subunit SecDF P1" evidence="11">
    <location>
        <begin position="164"/>
        <end position="222"/>
    </location>
</feature>
<dbReference type="PANTHER" id="PTHR30081">
    <property type="entry name" value="PROTEIN-EXPORT MEMBRANE PROTEIN SEC"/>
    <property type="match status" value="1"/>
</dbReference>
<dbReference type="InterPro" id="IPR054384">
    <property type="entry name" value="SecDF_P1_head"/>
</dbReference>
<dbReference type="Gene3D" id="3.30.1360.200">
    <property type="match status" value="1"/>
</dbReference>
<dbReference type="InterPro" id="IPR005791">
    <property type="entry name" value="SecD"/>
</dbReference>
<keyword evidence="8 9" id="KW-0472">Membrane</keyword>
<evidence type="ECO:0000256" key="8">
    <source>
        <dbReference type="ARBA" id="ARBA00023136"/>
    </source>
</evidence>
<dbReference type="Proteomes" id="UP001205906">
    <property type="component" value="Unassembled WGS sequence"/>
</dbReference>
<dbReference type="Gene3D" id="1.20.1640.10">
    <property type="entry name" value="Multidrug efflux transporter AcrB transmembrane domain"/>
    <property type="match status" value="1"/>
</dbReference>
<dbReference type="InterPro" id="IPR048634">
    <property type="entry name" value="SecD_SecF_C"/>
</dbReference>
<dbReference type="EMBL" id="JAMXQS010000010">
    <property type="protein sequence ID" value="MCO6052023.1"/>
    <property type="molecule type" value="Genomic_DNA"/>
</dbReference>
<evidence type="ECO:0000259" key="10">
    <source>
        <dbReference type="Pfam" id="PF02355"/>
    </source>
</evidence>
<evidence type="ECO:0000313" key="14">
    <source>
        <dbReference type="Proteomes" id="UP001205906"/>
    </source>
</evidence>
<evidence type="ECO:0000313" key="13">
    <source>
        <dbReference type="EMBL" id="MCO6052023.1"/>
    </source>
</evidence>
<feature type="transmembrane region" description="Helical" evidence="9">
    <location>
        <begin position="469"/>
        <end position="491"/>
    </location>
</feature>
<dbReference type="Gene3D" id="3.30.70.3400">
    <property type="match status" value="1"/>
</dbReference>
<keyword evidence="14" id="KW-1185">Reference proteome</keyword>
<comment type="subcellular location">
    <subcellularLocation>
        <location evidence="1 9">Cell membrane</location>
        <topology evidence="1 9">Multi-pass membrane protein</topology>
    </subcellularLocation>
</comment>
<dbReference type="InterPro" id="IPR055344">
    <property type="entry name" value="SecD_SecF_C_bact"/>
</dbReference>
<dbReference type="NCBIfam" id="TIGR00916">
    <property type="entry name" value="2A0604s01"/>
    <property type="match status" value="1"/>
</dbReference>
<reference evidence="13 14" key="1">
    <citation type="submission" date="2022-06" db="EMBL/GenBank/DDBJ databases">
        <title>Mesorhizobium sp. strain RP14 Genome sequencing and assembly.</title>
        <authorList>
            <person name="Kim I."/>
        </authorList>
    </citation>
    <scope>NUCLEOTIDE SEQUENCE [LARGE SCALE GENOMIC DNA]</scope>
    <source>
        <strain evidence="14">RP14(2022)</strain>
    </source>
</reference>
<evidence type="ECO:0000256" key="2">
    <source>
        <dbReference type="ARBA" id="ARBA00022448"/>
    </source>
</evidence>
<comment type="caution">
    <text evidence="13">The sequence shown here is derived from an EMBL/GenBank/DDBJ whole genome shotgun (WGS) entry which is preliminary data.</text>
</comment>
<dbReference type="InterPro" id="IPR048631">
    <property type="entry name" value="SecD_1st"/>
</dbReference>
<name>A0ABT1CB21_9HYPH</name>
<comment type="subunit">
    <text evidence="9">Forms a complex with SecF. Part of the essential Sec protein translocation apparatus which comprises SecA, SecYEG and auxiliary proteins SecDF-YajC and YidC.</text>
</comment>
<feature type="transmembrane region" description="Helical" evidence="9">
    <location>
        <begin position="373"/>
        <end position="396"/>
    </location>
</feature>
<keyword evidence="6 9" id="KW-1133">Transmembrane helix</keyword>
<dbReference type="PANTHER" id="PTHR30081:SF1">
    <property type="entry name" value="PROTEIN TRANSLOCASE SUBUNIT SECD"/>
    <property type="match status" value="1"/>
</dbReference>
<gene>
    <name evidence="9 13" type="primary">secD</name>
    <name evidence="13" type="ORF">NGM99_19735</name>
</gene>
<keyword evidence="5 9" id="KW-0653">Protein transport</keyword>
<evidence type="ECO:0000256" key="4">
    <source>
        <dbReference type="ARBA" id="ARBA00022692"/>
    </source>
</evidence>
<feature type="transmembrane region" description="Helical" evidence="9">
    <location>
        <begin position="403"/>
        <end position="421"/>
    </location>
</feature>
<accession>A0ABT1CB21</accession>
<sequence>MLHFSRWKTLGIWAVIALGVLLCLPNFFSRETLDRLPNWLPKHQMVLGLDLQGGVYLLYEVDRQDYLQKRLRSLSGEVRGALLQEPRIGYSNLRETPNGVQLRLRDASQVELARQRLTPLRNPLSGSLLGGGGVEEFDLNISNDGVVNLAASEAGLNQRVSQIVSQSIEVIERRINQLGTVEPSIQRQGQDRILVEVPGLGDPARLKNLVGQTAQLTFHLVQSQVATAQAQTSRPPNSLPFVSQENPAQTYFVDAAPLLTGDDLADAQASFDQRTNEPLVSFRLNSSGAQKFGRVTQQNVGKPFAIVLDEKVISAPVIREPILGGSGQISGSFTAQTANDLAILLRAGSLPAKLTVVEERTIGPSLGADSIRAGIIACVVATVAIAVFMILCYGLLGFFADIALIANNALMIGILTAMQATLTLPGIAGIVLTMGMAVDANVLIYERIREERMEGKSVIQALDAGFRRAFATIIDSHLTALIAAIALFWLGSGPVRGFAVTMAIGIVSTLFTSYLVTRLIVASWARYSRPKTIPL</sequence>
<evidence type="ECO:0000256" key="1">
    <source>
        <dbReference type="ARBA" id="ARBA00004651"/>
    </source>
</evidence>
<feature type="transmembrane region" description="Helical" evidence="9">
    <location>
        <begin position="497"/>
        <end position="521"/>
    </location>
</feature>
<feature type="domain" description="SecDF P1 head subdomain" evidence="12">
    <location>
        <begin position="245"/>
        <end position="352"/>
    </location>
</feature>